<keyword evidence="2" id="KW-1185">Reference proteome</keyword>
<dbReference type="EMBL" id="CP134213">
    <property type="protein sequence ID" value="WND16411.1"/>
    <property type="molecule type" value="Genomic_DNA"/>
</dbReference>
<gene>
    <name evidence="1" type="ORF">RI060_03160</name>
</gene>
<proteinExistence type="predicted"/>
<protein>
    <submittedName>
        <fullName evidence="1">Uncharacterized protein</fullName>
    </submittedName>
</protein>
<evidence type="ECO:0000313" key="2">
    <source>
        <dbReference type="Proteomes" id="UP001249394"/>
    </source>
</evidence>
<dbReference type="Proteomes" id="UP001249394">
    <property type="component" value="Chromosome"/>
</dbReference>
<name>A0ABY9U0X6_STRVL</name>
<organism evidence="1 2">
    <name type="scientific">Streptomyces violaceus</name>
    <name type="common">Streptomyces venezuelae</name>
    <dbReference type="NCBI Taxonomy" id="1936"/>
    <lineage>
        <taxon>Bacteria</taxon>
        <taxon>Bacillati</taxon>
        <taxon>Actinomycetota</taxon>
        <taxon>Actinomycetes</taxon>
        <taxon>Kitasatosporales</taxon>
        <taxon>Streptomycetaceae</taxon>
        <taxon>Streptomyces</taxon>
    </lineage>
</organism>
<sequence>MSPATTSADASRGADGHLRLVWPQWQGAGAAVVEELAPEFPLDTARRGYAVGTAVLEAVLPRTTAPPRPSRSP</sequence>
<evidence type="ECO:0000313" key="1">
    <source>
        <dbReference type="EMBL" id="WND16411.1"/>
    </source>
</evidence>
<reference evidence="1 2" key="1">
    <citation type="submission" date="2023-09" db="EMBL/GenBank/DDBJ databases">
        <title>The genome sequence of Streptomyces anthocyanicus.</title>
        <authorList>
            <person name="Mo P."/>
        </authorList>
    </citation>
    <scope>NUCLEOTIDE SEQUENCE [LARGE SCALE GENOMIC DNA]</scope>
    <source>
        <strain evidence="1 2">JCM 4387</strain>
    </source>
</reference>
<accession>A0ABY9U0X6</accession>